<organism evidence="2 3">
    <name type="scientific">Sphingomonas adhaesiva</name>
    <dbReference type="NCBI Taxonomy" id="28212"/>
    <lineage>
        <taxon>Bacteria</taxon>
        <taxon>Pseudomonadati</taxon>
        <taxon>Pseudomonadota</taxon>
        <taxon>Alphaproteobacteria</taxon>
        <taxon>Sphingomonadales</taxon>
        <taxon>Sphingomonadaceae</taxon>
        <taxon>Sphingomonas</taxon>
    </lineage>
</organism>
<reference evidence="2 3" key="1">
    <citation type="submission" date="2017-09" db="EMBL/GenBank/DDBJ databases">
        <title>Sphingomonas adhaesiva DSM 7418, whole genome shotgun sequence.</title>
        <authorList>
            <person name="Feng G."/>
            <person name="Zhu H."/>
        </authorList>
    </citation>
    <scope>NUCLEOTIDE SEQUENCE [LARGE SCALE GENOMIC DNA]</scope>
    <source>
        <strain evidence="2 3">DSM 7418</strain>
    </source>
</reference>
<evidence type="ECO:0000256" key="1">
    <source>
        <dbReference type="SAM" id="Phobius"/>
    </source>
</evidence>
<dbReference type="EMBL" id="NWVC01000002">
    <property type="protein sequence ID" value="PCG15045.1"/>
    <property type="molecule type" value="Genomic_DNA"/>
</dbReference>
<keyword evidence="1" id="KW-1133">Transmembrane helix</keyword>
<proteinExistence type="predicted"/>
<sequence length="95" mass="10492">MFAFAQRLVWGVPVFLSLAAIGALESLGFSHDGPVVLSVLALGVAGMFTIMLVSLYRWAAGYSRSDFQERAAAEHRERVSARQAFFRRWSKPNGS</sequence>
<name>A0A2A4I984_9SPHN</name>
<evidence type="ECO:0000313" key="3">
    <source>
        <dbReference type="Proteomes" id="UP000218323"/>
    </source>
</evidence>
<dbReference type="Proteomes" id="UP000218323">
    <property type="component" value="Unassembled WGS sequence"/>
</dbReference>
<keyword evidence="3" id="KW-1185">Reference proteome</keyword>
<keyword evidence="1" id="KW-0472">Membrane</keyword>
<accession>A0A2A4I984</accession>
<feature type="transmembrane region" description="Helical" evidence="1">
    <location>
        <begin position="35"/>
        <end position="56"/>
    </location>
</feature>
<comment type="caution">
    <text evidence="2">The sequence shown here is derived from an EMBL/GenBank/DDBJ whole genome shotgun (WGS) entry which is preliminary data.</text>
</comment>
<keyword evidence="1" id="KW-0812">Transmembrane</keyword>
<protein>
    <submittedName>
        <fullName evidence="2">Uncharacterized protein</fullName>
    </submittedName>
</protein>
<gene>
    <name evidence="2" type="ORF">COA07_05710</name>
</gene>
<dbReference type="AlphaFoldDB" id="A0A2A4I984"/>
<evidence type="ECO:0000313" key="2">
    <source>
        <dbReference type="EMBL" id="PCG15045.1"/>
    </source>
</evidence>
<feature type="transmembrane region" description="Helical" evidence="1">
    <location>
        <begin position="7"/>
        <end position="29"/>
    </location>
</feature>